<sequence length="159" mass="17792">MRTKDRIPFLQLLVIIAPSRLFLDLKLPWKGAAKNQAARVRTSSPCFFPTDSYPETAHIKGRRSAQRIGHGCNDRIANGSRRAPERVLKGIHKRKADDARRVPMACARKALGCGHQVDRPLRTTRAGSWASNQVGGLPDGTRLSFVFRSRAHVGRIERM</sequence>
<evidence type="ECO:0000313" key="2">
    <source>
        <dbReference type="Proteomes" id="UP000266340"/>
    </source>
</evidence>
<keyword evidence="2" id="KW-1185">Reference proteome</keyword>
<accession>A0A398CPJ9</accession>
<evidence type="ECO:0000313" key="1">
    <source>
        <dbReference type="EMBL" id="RIE04445.1"/>
    </source>
</evidence>
<protein>
    <submittedName>
        <fullName evidence="1">Uncharacterized protein</fullName>
    </submittedName>
</protein>
<dbReference type="Proteomes" id="UP000266340">
    <property type="component" value="Unassembled WGS sequence"/>
</dbReference>
<comment type="caution">
    <text evidence="1">The sequence shown here is derived from an EMBL/GenBank/DDBJ whole genome shotgun (WGS) entry which is preliminary data.</text>
</comment>
<reference evidence="1 2" key="1">
    <citation type="submission" date="2018-09" db="EMBL/GenBank/DDBJ databases">
        <title>Cohnella cavernae sp. nov., isolated from a karst cave.</title>
        <authorList>
            <person name="Zhu H."/>
        </authorList>
    </citation>
    <scope>NUCLEOTIDE SEQUENCE [LARGE SCALE GENOMIC DNA]</scope>
    <source>
        <strain evidence="1 2">K2E09-144</strain>
    </source>
</reference>
<proteinExistence type="predicted"/>
<dbReference type="EMBL" id="QXJM01000027">
    <property type="protein sequence ID" value="RIE04445.1"/>
    <property type="molecule type" value="Genomic_DNA"/>
</dbReference>
<name>A0A398CPJ9_9BACL</name>
<gene>
    <name evidence="1" type="ORF">D3H35_07625</name>
</gene>
<organism evidence="1 2">
    <name type="scientific">Cohnella faecalis</name>
    <dbReference type="NCBI Taxonomy" id="2315694"/>
    <lineage>
        <taxon>Bacteria</taxon>
        <taxon>Bacillati</taxon>
        <taxon>Bacillota</taxon>
        <taxon>Bacilli</taxon>
        <taxon>Bacillales</taxon>
        <taxon>Paenibacillaceae</taxon>
        <taxon>Cohnella</taxon>
    </lineage>
</organism>
<dbReference type="AlphaFoldDB" id="A0A398CPJ9"/>